<dbReference type="Pfam" id="PF13649">
    <property type="entry name" value="Methyltransf_25"/>
    <property type="match status" value="1"/>
</dbReference>
<protein>
    <submittedName>
        <fullName evidence="3">Methyltransferase family protein</fullName>
    </submittedName>
    <submittedName>
        <fullName evidence="2">Methyltransferase type 11</fullName>
    </submittedName>
</protein>
<accession>A0AAC8QAG8</accession>
<name>A0AAC8QAG8_9BACT</name>
<reference evidence="3 5" key="2">
    <citation type="submission" date="2018-08" db="EMBL/GenBank/DDBJ databases">
        <title>Genomic Encyclopedia of Archaeal and Bacterial Type Strains, Phase II (KMG-II): from individual species to whole genera.</title>
        <authorList>
            <person name="Goeker M."/>
        </authorList>
    </citation>
    <scope>NUCLEOTIDE SEQUENCE [LARGE SCALE GENOMIC DNA]</scope>
    <source>
        <strain evidence="3 5">DSM 2261</strain>
    </source>
</reference>
<dbReference type="SUPFAM" id="SSF53335">
    <property type="entry name" value="S-adenosyl-L-methionine-dependent methyltransferases"/>
    <property type="match status" value="1"/>
</dbReference>
<organism evidence="2 4">
    <name type="scientific">Archangium gephyra</name>
    <dbReference type="NCBI Taxonomy" id="48"/>
    <lineage>
        <taxon>Bacteria</taxon>
        <taxon>Pseudomonadati</taxon>
        <taxon>Myxococcota</taxon>
        <taxon>Myxococcia</taxon>
        <taxon>Myxococcales</taxon>
        <taxon>Cystobacterineae</taxon>
        <taxon>Archangiaceae</taxon>
        <taxon>Archangium</taxon>
    </lineage>
</organism>
<keyword evidence="5" id="KW-1185">Reference proteome</keyword>
<proteinExistence type="predicted"/>
<sequence length="256" mass="28203">MSFFGELYLRSTLPFLSEETTAKEVAYLARRFEALEVPGPVVDLGCGHGRHAARLNARGPLAGRILGLELDALSLQERLPGFPAVRADLRSLPFRTGSLAGAYAWYSTLFVFSDEEHVALLREVARCLRPGGLLVLHTVPYERLASQPEAAFSTRLPDGSLLEERSRFDAVRGRDEATRRLTMPDGRVLSGQYAIRYYPLADLTRLLESTGFSVSWVHGGLEEERPSDTSTDLIVGAGPRLHQTSETVNFRSGSSP</sequence>
<evidence type="ECO:0000313" key="2">
    <source>
        <dbReference type="EMBL" id="AKJ03740.1"/>
    </source>
</evidence>
<dbReference type="EMBL" id="CP011509">
    <property type="protein sequence ID" value="AKJ03740.1"/>
    <property type="molecule type" value="Genomic_DNA"/>
</dbReference>
<keyword evidence="2" id="KW-0489">Methyltransferase</keyword>
<dbReference type="Proteomes" id="UP000035579">
    <property type="component" value="Chromosome"/>
</dbReference>
<dbReference type="GO" id="GO:0008168">
    <property type="term" value="F:methyltransferase activity"/>
    <property type="evidence" value="ECO:0007669"/>
    <property type="project" value="UniProtKB-KW"/>
</dbReference>
<dbReference type="GO" id="GO:0032259">
    <property type="term" value="P:methylation"/>
    <property type="evidence" value="ECO:0007669"/>
    <property type="project" value="UniProtKB-KW"/>
</dbReference>
<dbReference type="RefSeq" id="WP_047857722.1">
    <property type="nucleotide sequence ID" value="NZ_CP011509.1"/>
</dbReference>
<dbReference type="CDD" id="cd02440">
    <property type="entry name" value="AdoMet_MTases"/>
    <property type="match status" value="1"/>
</dbReference>
<evidence type="ECO:0000313" key="4">
    <source>
        <dbReference type="Proteomes" id="UP000035579"/>
    </source>
</evidence>
<dbReference type="InterPro" id="IPR041698">
    <property type="entry name" value="Methyltransf_25"/>
</dbReference>
<keyword evidence="2" id="KW-0808">Transferase</keyword>
<feature type="domain" description="Methyltransferase" evidence="1">
    <location>
        <begin position="41"/>
        <end position="132"/>
    </location>
</feature>
<dbReference type="Gene3D" id="3.40.50.150">
    <property type="entry name" value="Vaccinia Virus protein VP39"/>
    <property type="match status" value="1"/>
</dbReference>
<reference evidence="2 4" key="1">
    <citation type="submission" date="2015-05" db="EMBL/GenBank/DDBJ databases">
        <title>Genome assembly of Archangium gephyra DSM 2261.</title>
        <authorList>
            <person name="Sharma G."/>
            <person name="Subramanian S."/>
        </authorList>
    </citation>
    <scope>NUCLEOTIDE SEQUENCE [LARGE SCALE GENOMIC DNA]</scope>
    <source>
        <strain evidence="2 4">DSM 2261</strain>
    </source>
</reference>
<dbReference type="EMBL" id="QUMU01000019">
    <property type="protein sequence ID" value="REG22482.1"/>
    <property type="molecule type" value="Genomic_DNA"/>
</dbReference>
<dbReference type="InterPro" id="IPR029063">
    <property type="entry name" value="SAM-dependent_MTases_sf"/>
</dbReference>
<evidence type="ECO:0000259" key="1">
    <source>
        <dbReference type="Pfam" id="PF13649"/>
    </source>
</evidence>
<evidence type="ECO:0000313" key="3">
    <source>
        <dbReference type="EMBL" id="REG22482.1"/>
    </source>
</evidence>
<dbReference type="AlphaFoldDB" id="A0AAC8QAG8"/>
<evidence type="ECO:0000313" key="5">
    <source>
        <dbReference type="Proteomes" id="UP000256345"/>
    </source>
</evidence>
<dbReference type="KEGG" id="age:AA314_05366"/>
<dbReference type="Proteomes" id="UP000256345">
    <property type="component" value="Unassembled WGS sequence"/>
</dbReference>
<gene>
    <name evidence="2" type="ORF">AA314_05366</name>
    <name evidence="3" type="ORF">ATI61_1199</name>
</gene>